<protein>
    <submittedName>
        <fullName evidence="5">Vegetative incompatibility protein HET-E-1-like protein</fullName>
    </submittedName>
</protein>
<dbReference type="InterPro" id="IPR045182">
    <property type="entry name" value="JINGUBANG-like"/>
</dbReference>
<name>A0A833QSN1_9POAL</name>
<dbReference type="Pfam" id="PF00400">
    <property type="entry name" value="WD40"/>
    <property type="match status" value="6"/>
</dbReference>
<feature type="compositionally biased region" description="Polar residues" evidence="4">
    <location>
        <begin position="105"/>
        <end position="127"/>
    </location>
</feature>
<feature type="repeat" description="WD" evidence="3">
    <location>
        <begin position="269"/>
        <end position="310"/>
    </location>
</feature>
<dbReference type="Proteomes" id="UP000623129">
    <property type="component" value="Unassembled WGS sequence"/>
</dbReference>
<dbReference type="PANTHER" id="PTHR22844:SF370">
    <property type="entry name" value="OS12G0594000 PROTEIN"/>
    <property type="match status" value="1"/>
</dbReference>
<gene>
    <name evidence="5" type="ORF">FCM35_KLT03186</name>
</gene>
<dbReference type="AlphaFoldDB" id="A0A833QSN1"/>
<sequence length="550" mass="61031">MMIRCESSIPDAGFDLSAFLQPGLPDPLILSTFLKLHPHLQTYFSNFFVVSLYHISAMRDYKEKSSPKRLKKLANLFRADPVIPQSNSEEDYSIHNGFFTPSSATSPGYLSDMNPASTSTTPSNLSPRDTMLSPFTKSPWVHFGGFFDESSTTGLVGSLVREEGHVYSLAASGELLFTGSESRNIRVWKNQHEFTGFKSSSGFVKAMVISDGKIFTGHQDGKIRVWKVSHKDPTVYKRVASLPLMKDLIKSSINPSNYVEVRRHRNTVWIRHFDAVSCLSLDEEAGLLYSGSWDKTVKVWRVSDFKCLESIKAHDDAVNTVTVGSDGLVFTGSADGTVKVWRREMTNSKGGTTRHTAVKTLLQGESAVTSIAVSKESRVVYVGASDGKVNFWDMNQRFAYGGVLHGHKMAVLCLAVSGRLVVSGSADKSLCVWRREEKGEAYTKVTMLTGHEGPVKCVAVEEERYQVGSGWREWGQRWVVYSGSLDRSVKVWRVAEYMEPQLETISRTPTHVIGGGRSPLHVPFGGGTDGANGWDPLIVRNWKEHGNERA</sequence>
<organism evidence="5 6">
    <name type="scientific">Carex littledalei</name>
    <dbReference type="NCBI Taxonomy" id="544730"/>
    <lineage>
        <taxon>Eukaryota</taxon>
        <taxon>Viridiplantae</taxon>
        <taxon>Streptophyta</taxon>
        <taxon>Embryophyta</taxon>
        <taxon>Tracheophyta</taxon>
        <taxon>Spermatophyta</taxon>
        <taxon>Magnoliopsida</taxon>
        <taxon>Liliopsida</taxon>
        <taxon>Poales</taxon>
        <taxon>Cyperaceae</taxon>
        <taxon>Cyperoideae</taxon>
        <taxon>Cariceae</taxon>
        <taxon>Carex</taxon>
        <taxon>Carex subgen. Euthyceras</taxon>
    </lineage>
</organism>
<dbReference type="PROSITE" id="PS50294">
    <property type="entry name" value="WD_REPEATS_REGION"/>
    <property type="match status" value="2"/>
</dbReference>
<dbReference type="InterPro" id="IPR020472">
    <property type="entry name" value="WD40_PAC1"/>
</dbReference>
<evidence type="ECO:0000313" key="5">
    <source>
        <dbReference type="EMBL" id="KAF3331780.1"/>
    </source>
</evidence>
<feature type="repeat" description="WD" evidence="3">
    <location>
        <begin position="311"/>
        <end position="341"/>
    </location>
</feature>
<dbReference type="PROSITE" id="PS50082">
    <property type="entry name" value="WD_REPEATS_2"/>
    <property type="match status" value="4"/>
</dbReference>
<evidence type="ECO:0000256" key="3">
    <source>
        <dbReference type="PROSITE-ProRule" id="PRU00221"/>
    </source>
</evidence>
<dbReference type="EMBL" id="SWLB01000012">
    <property type="protein sequence ID" value="KAF3331780.1"/>
    <property type="molecule type" value="Genomic_DNA"/>
</dbReference>
<dbReference type="SMART" id="SM00320">
    <property type="entry name" value="WD40"/>
    <property type="match status" value="7"/>
</dbReference>
<comment type="caution">
    <text evidence="5">The sequence shown here is derived from an EMBL/GenBank/DDBJ whole genome shotgun (WGS) entry which is preliminary data.</text>
</comment>
<dbReference type="SUPFAM" id="SSF50978">
    <property type="entry name" value="WD40 repeat-like"/>
    <property type="match status" value="1"/>
</dbReference>
<dbReference type="InterPro" id="IPR001680">
    <property type="entry name" value="WD40_rpt"/>
</dbReference>
<evidence type="ECO:0000313" key="6">
    <source>
        <dbReference type="Proteomes" id="UP000623129"/>
    </source>
</evidence>
<feature type="repeat" description="WD" evidence="3">
    <location>
        <begin position="404"/>
        <end position="443"/>
    </location>
</feature>
<dbReference type="CDD" id="cd00200">
    <property type="entry name" value="WD40"/>
    <property type="match status" value="1"/>
</dbReference>
<evidence type="ECO:0000256" key="1">
    <source>
        <dbReference type="ARBA" id="ARBA00022574"/>
    </source>
</evidence>
<reference evidence="5" key="1">
    <citation type="submission" date="2020-01" db="EMBL/GenBank/DDBJ databases">
        <title>Genome sequence of Kobresia littledalei, the first chromosome-level genome in the family Cyperaceae.</title>
        <authorList>
            <person name="Qu G."/>
        </authorList>
    </citation>
    <scope>NUCLEOTIDE SEQUENCE</scope>
    <source>
        <strain evidence="5">C.B.Clarke</strain>
        <tissue evidence="5">Leaf</tissue>
    </source>
</reference>
<keyword evidence="6" id="KW-1185">Reference proteome</keyword>
<keyword evidence="1 3" id="KW-0853">WD repeat</keyword>
<dbReference type="Gene3D" id="2.130.10.10">
    <property type="entry name" value="YVTN repeat-like/Quinoprotein amine dehydrogenase"/>
    <property type="match status" value="3"/>
</dbReference>
<dbReference type="OrthoDB" id="674604at2759"/>
<feature type="repeat" description="WD" evidence="3">
    <location>
        <begin position="361"/>
        <end position="395"/>
    </location>
</feature>
<evidence type="ECO:0000256" key="4">
    <source>
        <dbReference type="SAM" id="MobiDB-lite"/>
    </source>
</evidence>
<dbReference type="InterPro" id="IPR015943">
    <property type="entry name" value="WD40/YVTN_repeat-like_dom_sf"/>
</dbReference>
<accession>A0A833QSN1</accession>
<feature type="region of interest" description="Disordered" evidence="4">
    <location>
        <begin position="105"/>
        <end position="128"/>
    </location>
</feature>
<dbReference type="InterPro" id="IPR036322">
    <property type="entry name" value="WD40_repeat_dom_sf"/>
</dbReference>
<dbReference type="FunFam" id="2.130.10.10:FF:000775">
    <property type="entry name" value="BnaA09g28200D protein"/>
    <property type="match status" value="1"/>
</dbReference>
<dbReference type="PRINTS" id="PR00320">
    <property type="entry name" value="GPROTEINBRPT"/>
</dbReference>
<dbReference type="PANTHER" id="PTHR22844">
    <property type="entry name" value="F-BOX AND WD40 DOMAIN PROTEIN"/>
    <property type="match status" value="1"/>
</dbReference>
<proteinExistence type="predicted"/>
<evidence type="ECO:0000256" key="2">
    <source>
        <dbReference type="ARBA" id="ARBA00022737"/>
    </source>
</evidence>
<keyword evidence="2" id="KW-0677">Repeat</keyword>